<gene>
    <name evidence="3" type="ORF">ENL21_03900</name>
</gene>
<accession>A0A7V5H346</accession>
<dbReference type="SUPFAM" id="SSF52096">
    <property type="entry name" value="ClpP/crotonase"/>
    <property type="match status" value="1"/>
</dbReference>
<proteinExistence type="inferred from homology"/>
<dbReference type="Gene3D" id="3.90.226.10">
    <property type="entry name" value="2-enoyl-CoA Hydratase, Chain A, domain 1"/>
    <property type="match status" value="1"/>
</dbReference>
<dbReference type="CDD" id="cd06558">
    <property type="entry name" value="crotonase-like"/>
    <property type="match status" value="1"/>
</dbReference>
<dbReference type="Proteomes" id="UP000886111">
    <property type="component" value="Unassembled WGS sequence"/>
</dbReference>
<reference evidence="3" key="1">
    <citation type="journal article" date="2020" name="mSystems">
        <title>Genome- and Community-Level Interaction Insights into Carbon Utilization and Element Cycling Functions of Hydrothermarchaeota in Hydrothermal Sediment.</title>
        <authorList>
            <person name="Zhou Z."/>
            <person name="Liu Y."/>
            <person name="Xu W."/>
            <person name="Pan J."/>
            <person name="Luo Z.H."/>
            <person name="Li M."/>
        </authorList>
    </citation>
    <scope>NUCLEOTIDE SEQUENCE [LARGE SCALE GENOMIC DNA]</scope>
    <source>
        <strain evidence="3">HyVt-76</strain>
    </source>
</reference>
<evidence type="ECO:0000256" key="2">
    <source>
        <dbReference type="RuleBase" id="RU003707"/>
    </source>
</evidence>
<protein>
    <submittedName>
        <fullName evidence="3">Enoyl-CoA hydratase/isomerase family protein</fullName>
    </submittedName>
</protein>
<dbReference type="InterPro" id="IPR018376">
    <property type="entry name" value="Enoyl-CoA_hyd/isom_CS"/>
</dbReference>
<sequence>MSAFQTIIVKKQDNFAEIVLNRPEKRNALNKQMVDELSAAFKSLKTEDRIRVVVLKGEGKAFCSGADLAYLKELRNFDYQKNLEDSLNLGNLFLKIYAFPKPIIAIVQGPALAGGCGLASVCDLILATPNAIFGYPEVKIGFVAALVSAFLIRQIGERKARELLLTGKILNAQQAFNYGLINELVQEPELEIKLKETIKDLMANGPQAMATTKQLFLDFTYQEIFSEIKKLSKVNAKFRSSPEFLEGINSFLEKRTPNWRS</sequence>
<dbReference type="PANTHER" id="PTHR42964:SF1">
    <property type="entry name" value="POLYKETIDE BIOSYNTHESIS ENOYL-COA HYDRATASE PKSH-RELATED"/>
    <property type="match status" value="1"/>
</dbReference>
<dbReference type="InterPro" id="IPR001753">
    <property type="entry name" value="Enoyl-CoA_hydra/iso"/>
</dbReference>
<dbReference type="PANTHER" id="PTHR42964">
    <property type="entry name" value="ENOYL-COA HYDRATASE"/>
    <property type="match status" value="1"/>
</dbReference>
<comment type="caution">
    <text evidence="3">The sequence shown here is derived from an EMBL/GenBank/DDBJ whole genome shotgun (WGS) entry which is preliminary data.</text>
</comment>
<organism evidence="3">
    <name type="scientific">Caldithrix abyssi</name>
    <dbReference type="NCBI Taxonomy" id="187145"/>
    <lineage>
        <taxon>Bacteria</taxon>
        <taxon>Pseudomonadati</taxon>
        <taxon>Calditrichota</taxon>
        <taxon>Calditrichia</taxon>
        <taxon>Calditrichales</taxon>
        <taxon>Calditrichaceae</taxon>
        <taxon>Caldithrix</taxon>
    </lineage>
</organism>
<dbReference type="GO" id="GO:0003824">
    <property type="term" value="F:catalytic activity"/>
    <property type="evidence" value="ECO:0007669"/>
    <property type="project" value="InterPro"/>
</dbReference>
<dbReference type="InterPro" id="IPR014748">
    <property type="entry name" value="Enoyl-CoA_hydra_C"/>
</dbReference>
<comment type="similarity">
    <text evidence="1 2">Belongs to the enoyl-CoA hydratase/isomerase family.</text>
</comment>
<dbReference type="EMBL" id="DRTD01000286">
    <property type="protein sequence ID" value="HHE54900.1"/>
    <property type="molecule type" value="Genomic_DNA"/>
</dbReference>
<name>A0A7V5H346_CALAY</name>
<dbReference type="InterPro" id="IPR029045">
    <property type="entry name" value="ClpP/crotonase-like_dom_sf"/>
</dbReference>
<evidence type="ECO:0000256" key="1">
    <source>
        <dbReference type="ARBA" id="ARBA00005254"/>
    </source>
</evidence>
<evidence type="ECO:0000313" key="3">
    <source>
        <dbReference type="EMBL" id="HHE54900.1"/>
    </source>
</evidence>
<dbReference type="Pfam" id="PF00378">
    <property type="entry name" value="ECH_1"/>
    <property type="match status" value="1"/>
</dbReference>
<dbReference type="Gene3D" id="1.10.12.10">
    <property type="entry name" value="Lyase 2-enoyl-coa Hydratase, Chain A, domain 2"/>
    <property type="match status" value="1"/>
</dbReference>
<dbReference type="InterPro" id="IPR051683">
    <property type="entry name" value="Enoyl-CoA_Hydratase/Isomerase"/>
</dbReference>
<dbReference type="PROSITE" id="PS00166">
    <property type="entry name" value="ENOYL_COA_HYDRATASE"/>
    <property type="match status" value="1"/>
</dbReference>
<dbReference type="AlphaFoldDB" id="A0A7V5H346"/>